<evidence type="ECO:0000256" key="3">
    <source>
        <dbReference type="ARBA" id="ARBA00022768"/>
    </source>
</evidence>
<dbReference type="InterPro" id="IPR009060">
    <property type="entry name" value="UBA-like_sf"/>
</dbReference>
<dbReference type="Pfam" id="PF00889">
    <property type="entry name" value="EF_TS"/>
    <property type="match status" value="1"/>
</dbReference>
<keyword evidence="4 5" id="KW-0648">Protein biosynthesis</keyword>
<evidence type="ECO:0000313" key="8">
    <source>
        <dbReference type="Proteomes" id="UP000177020"/>
    </source>
</evidence>
<dbReference type="GO" id="GO:0003746">
    <property type="term" value="F:translation elongation factor activity"/>
    <property type="evidence" value="ECO:0007669"/>
    <property type="project" value="UniProtKB-UniRule"/>
</dbReference>
<name>A0A1G2FT12_9BACT</name>
<dbReference type="SUPFAM" id="SSF54713">
    <property type="entry name" value="Elongation factor Ts (EF-Ts), dimerisation domain"/>
    <property type="match status" value="1"/>
</dbReference>
<comment type="caution">
    <text evidence="7">The sequence shown here is derived from an EMBL/GenBank/DDBJ whole genome shotgun (WGS) entry which is preliminary data.</text>
</comment>
<evidence type="ECO:0000313" key="7">
    <source>
        <dbReference type="EMBL" id="OGZ41173.1"/>
    </source>
</evidence>
<accession>A0A1G2FT12</accession>
<dbReference type="Gene3D" id="3.30.479.20">
    <property type="entry name" value="Elongation factor Ts, dimerisation domain"/>
    <property type="match status" value="1"/>
</dbReference>
<sequence>MTSTEQIKSLREKTGFSVIECKNTLEQAKGNEIEAMEILGIKGQEAAQKKKERETKEGLIETYVHNNGKIGAILELNCETDFVARNPEFKELAHNLTMHLAAMNPKGLDEFLSQPFIKDQEKTIKDLINEAIAKLGENIKIGEFAIIKI</sequence>
<reference evidence="7 8" key="1">
    <citation type="journal article" date="2016" name="Nat. Commun.">
        <title>Thousands of microbial genomes shed light on interconnected biogeochemical processes in an aquifer system.</title>
        <authorList>
            <person name="Anantharaman K."/>
            <person name="Brown C.T."/>
            <person name="Hug L.A."/>
            <person name="Sharon I."/>
            <person name="Castelle C.J."/>
            <person name="Probst A.J."/>
            <person name="Thomas B.C."/>
            <person name="Singh A."/>
            <person name="Wilkins M.J."/>
            <person name="Karaoz U."/>
            <person name="Brodie E.L."/>
            <person name="Williams K.H."/>
            <person name="Hubbard S.S."/>
            <person name="Banfield J.F."/>
        </authorList>
    </citation>
    <scope>NUCLEOTIDE SEQUENCE [LARGE SCALE GENOMIC DNA]</scope>
</reference>
<feature type="domain" description="Translation elongation factor EFTs/EF1B dimerisation" evidence="6">
    <location>
        <begin position="71"/>
        <end position="148"/>
    </location>
</feature>
<dbReference type="Proteomes" id="UP000177020">
    <property type="component" value="Unassembled WGS sequence"/>
</dbReference>
<comment type="function">
    <text evidence="5">Associates with the EF-Tu.GDP complex and induces the exchange of GDP to GTP. It remains bound to the aminoacyl-tRNA.EF-Tu.GTP complex up to the GTP hydrolysis stage on the ribosome.</text>
</comment>
<proteinExistence type="inferred from homology"/>
<protein>
    <recommendedName>
        <fullName evidence="2 5">Elongation factor Ts</fullName>
        <shortName evidence="5">EF-Ts</shortName>
    </recommendedName>
</protein>
<dbReference type="PANTHER" id="PTHR11741:SF0">
    <property type="entry name" value="ELONGATION FACTOR TS, MITOCHONDRIAL"/>
    <property type="match status" value="1"/>
</dbReference>
<dbReference type="SUPFAM" id="SSF46934">
    <property type="entry name" value="UBA-like"/>
    <property type="match status" value="1"/>
</dbReference>
<dbReference type="PANTHER" id="PTHR11741">
    <property type="entry name" value="ELONGATION FACTOR TS"/>
    <property type="match status" value="1"/>
</dbReference>
<dbReference type="PROSITE" id="PS01127">
    <property type="entry name" value="EF_TS_2"/>
    <property type="match status" value="1"/>
</dbReference>
<dbReference type="Gene3D" id="1.10.8.10">
    <property type="entry name" value="DNA helicase RuvA subunit, C-terminal domain"/>
    <property type="match status" value="1"/>
</dbReference>
<dbReference type="AlphaFoldDB" id="A0A1G2FT12"/>
<dbReference type="EMBL" id="MHNG01000002">
    <property type="protein sequence ID" value="OGZ41173.1"/>
    <property type="molecule type" value="Genomic_DNA"/>
</dbReference>
<organism evidence="7 8">
    <name type="scientific">Candidatus Portnoybacteria bacterium RIFCSPLOWO2_02_FULL_40_15</name>
    <dbReference type="NCBI Taxonomy" id="1802002"/>
    <lineage>
        <taxon>Bacteria</taxon>
        <taxon>Candidatus Portnoyibacteriota</taxon>
    </lineage>
</organism>
<evidence type="ECO:0000256" key="1">
    <source>
        <dbReference type="ARBA" id="ARBA00005532"/>
    </source>
</evidence>
<dbReference type="InterPro" id="IPR001816">
    <property type="entry name" value="Transl_elong_EFTs/EF1B"/>
</dbReference>
<dbReference type="GO" id="GO:0005737">
    <property type="term" value="C:cytoplasm"/>
    <property type="evidence" value="ECO:0007669"/>
    <property type="project" value="UniProtKB-SubCell"/>
</dbReference>
<feature type="region of interest" description="Involved in Mg(2+) ion dislocation from EF-Tu" evidence="5">
    <location>
        <begin position="80"/>
        <end position="83"/>
    </location>
</feature>
<dbReference type="InterPro" id="IPR036402">
    <property type="entry name" value="EF-Ts_dimer_sf"/>
</dbReference>
<dbReference type="InterPro" id="IPR014039">
    <property type="entry name" value="Transl_elong_EFTs/EF1B_dimer"/>
</dbReference>
<evidence type="ECO:0000256" key="5">
    <source>
        <dbReference type="HAMAP-Rule" id="MF_00050"/>
    </source>
</evidence>
<keyword evidence="5" id="KW-0963">Cytoplasm</keyword>
<evidence type="ECO:0000256" key="4">
    <source>
        <dbReference type="ARBA" id="ARBA00022917"/>
    </source>
</evidence>
<comment type="subcellular location">
    <subcellularLocation>
        <location evidence="5">Cytoplasm</location>
    </subcellularLocation>
</comment>
<dbReference type="HAMAP" id="MF_00050">
    <property type="entry name" value="EF_Ts"/>
    <property type="match status" value="1"/>
</dbReference>
<evidence type="ECO:0000256" key="2">
    <source>
        <dbReference type="ARBA" id="ARBA00016956"/>
    </source>
</evidence>
<comment type="similarity">
    <text evidence="1 5">Belongs to the EF-Ts family.</text>
</comment>
<dbReference type="InterPro" id="IPR018101">
    <property type="entry name" value="Transl_elong_Ts_CS"/>
</dbReference>
<evidence type="ECO:0000259" key="6">
    <source>
        <dbReference type="Pfam" id="PF00889"/>
    </source>
</evidence>
<gene>
    <name evidence="5" type="primary">tsf</name>
    <name evidence="7" type="ORF">A3I20_03640</name>
</gene>
<keyword evidence="3 5" id="KW-0251">Elongation factor</keyword>
<dbReference type="FunFam" id="1.10.8.10:FF:000001">
    <property type="entry name" value="Elongation factor Ts"/>
    <property type="match status" value="1"/>
</dbReference>